<dbReference type="Proteomes" id="UP000800094">
    <property type="component" value="Unassembled WGS sequence"/>
</dbReference>
<sequence length="604" mass="67711">MGKRRNRRRKAREQSHEPPKENDQDSLHTHLADAISLLALLNPPLPHAHPAEENPNSDNRPDADCAAGNFNIPTEEDGSSPPASEEPENEDDEEVDLEDLNTYDLPPESAEKEALSLLQDKLLDRLAETLARYKSDPKKADPRTRGLDAKHVCAAMMRVHAAEERAEIVCAKNEGLDAVDRVFLEGWKRAVEGIARSGGTDGGQREGMERLVREHQRPRIEAYVGRLREAFRMQGVERAERRPPRAASLCKVELDRVPVSGTLEWEDDHGLRYTIVRGPVENMEQFSNAAHSGETLQGISADIAALETDLRALCADPVAEELASSAALARLMSSTYRLWRGVRTRSAFRTSLSGMFPMPKARGMAERALLFLCRIHYSVAVFVEAAERIPALKSITCIPVPWNRISIRAPGQVVEQMSPLEAAARLQVPISSHDLRLELDTPEKSARYDVLRREQRHVHAEIQVLFFRETVLGFASDGWTEHLYIGCSKLCCYLCCCFLLACRRFRFRGTHGAFMNRWAVPPTNTENSPLHLATERLFMCLKLALRESFSGNKTATSSPQRAQSTADLSTAKEMLEEEVAKLEESMLPLRYGVVLSCSFLNDFH</sequence>
<feature type="compositionally biased region" description="Basic and acidic residues" evidence="1">
    <location>
        <begin position="12"/>
        <end position="31"/>
    </location>
</feature>
<feature type="compositionally biased region" description="Basic residues" evidence="1">
    <location>
        <begin position="1"/>
        <end position="11"/>
    </location>
</feature>
<feature type="compositionally biased region" description="Acidic residues" evidence="1">
    <location>
        <begin position="85"/>
        <end position="96"/>
    </location>
</feature>
<organism evidence="2 3">
    <name type="scientific">Trematosphaeria pertusa</name>
    <dbReference type="NCBI Taxonomy" id="390896"/>
    <lineage>
        <taxon>Eukaryota</taxon>
        <taxon>Fungi</taxon>
        <taxon>Dikarya</taxon>
        <taxon>Ascomycota</taxon>
        <taxon>Pezizomycotina</taxon>
        <taxon>Dothideomycetes</taxon>
        <taxon>Pleosporomycetidae</taxon>
        <taxon>Pleosporales</taxon>
        <taxon>Massarineae</taxon>
        <taxon>Trematosphaeriaceae</taxon>
        <taxon>Trematosphaeria</taxon>
    </lineage>
</organism>
<dbReference type="AlphaFoldDB" id="A0A6A6IJH9"/>
<evidence type="ECO:0000313" key="3">
    <source>
        <dbReference type="Proteomes" id="UP000800094"/>
    </source>
</evidence>
<accession>A0A6A6IJH9</accession>
<protein>
    <submittedName>
        <fullName evidence="2">Uncharacterized protein</fullName>
    </submittedName>
</protein>
<dbReference type="OrthoDB" id="5362287at2759"/>
<dbReference type="RefSeq" id="XP_033685222.1">
    <property type="nucleotide sequence ID" value="XM_033821730.1"/>
</dbReference>
<feature type="region of interest" description="Disordered" evidence="1">
    <location>
        <begin position="1"/>
        <end position="96"/>
    </location>
</feature>
<gene>
    <name evidence="2" type="ORF">BU26DRAFT_297265</name>
</gene>
<evidence type="ECO:0000256" key="1">
    <source>
        <dbReference type="SAM" id="MobiDB-lite"/>
    </source>
</evidence>
<evidence type="ECO:0000313" key="2">
    <source>
        <dbReference type="EMBL" id="KAF2250218.1"/>
    </source>
</evidence>
<dbReference type="Pfam" id="PF14441">
    <property type="entry name" value="OTT_1508_deam"/>
    <property type="match status" value="1"/>
</dbReference>
<name>A0A6A6IJH9_9PLEO</name>
<dbReference type="GeneID" id="54575060"/>
<proteinExistence type="predicted"/>
<keyword evidence="3" id="KW-1185">Reference proteome</keyword>
<dbReference type="InterPro" id="IPR027796">
    <property type="entry name" value="OTT_1508_deam-like"/>
</dbReference>
<dbReference type="EMBL" id="ML987194">
    <property type="protein sequence ID" value="KAF2250218.1"/>
    <property type="molecule type" value="Genomic_DNA"/>
</dbReference>
<reference evidence="2" key="1">
    <citation type="journal article" date="2020" name="Stud. Mycol.">
        <title>101 Dothideomycetes genomes: a test case for predicting lifestyles and emergence of pathogens.</title>
        <authorList>
            <person name="Haridas S."/>
            <person name="Albert R."/>
            <person name="Binder M."/>
            <person name="Bloem J."/>
            <person name="Labutti K."/>
            <person name="Salamov A."/>
            <person name="Andreopoulos B."/>
            <person name="Baker S."/>
            <person name="Barry K."/>
            <person name="Bills G."/>
            <person name="Bluhm B."/>
            <person name="Cannon C."/>
            <person name="Castanera R."/>
            <person name="Culley D."/>
            <person name="Daum C."/>
            <person name="Ezra D."/>
            <person name="Gonzalez J."/>
            <person name="Henrissat B."/>
            <person name="Kuo A."/>
            <person name="Liang C."/>
            <person name="Lipzen A."/>
            <person name="Lutzoni F."/>
            <person name="Magnuson J."/>
            <person name="Mondo S."/>
            <person name="Nolan M."/>
            <person name="Ohm R."/>
            <person name="Pangilinan J."/>
            <person name="Park H.-J."/>
            <person name="Ramirez L."/>
            <person name="Alfaro M."/>
            <person name="Sun H."/>
            <person name="Tritt A."/>
            <person name="Yoshinaga Y."/>
            <person name="Zwiers L.-H."/>
            <person name="Turgeon B."/>
            <person name="Goodwin S."/>
            <person name="Spatafora J."/>
            <person name="Crous P."/>
            <person name="Grigoriev I."/>
        </authorList>
    </citation>
    <scope>NUCLEOTIDE SEQUENCE</scope>
    <source>
        <strain evidence="2">CBS 122368</strain>
    </source>
</reference>